<dbReference type="GO" id="GO:0016020">
    <property type="term" value="C:membrane"/>
    <property type="evidence" value="ECO:0007669"/>
    <property type="project" value="UniProtKB-SubCell"/>
</dbReference>
<accession>A0A2V2ZYL4</accession>
<dbReference type="InterPro" id="IPR057336">
    <property type="entry name" value="GerAC_N"/>
</dbReference>
<evidence type="ECO:0000313" key="11">
    <source>
        <dbReference type="Proteomes" id="UP000247150"/>
    </source>
</evidence>
<organism evidence="10 11">
    <name type="scientific">Cytobacillus oceanisediminis</name>
    <dbReference type="NCBI Taxonomy" id="665099"/>
    <lineage>
        <taxon>Bacteria</taxon>
        <taxon>Bacillati</taxon>
        <taxon>Bacillota</taxon>
        <taxon>Bacilli</taxon>
        <taxon>Bacillales</taxon>
        <taxon>Bacillaceae</taxon>
        <taxon>Cytobacillus</taxon>
    </lineage>
</organism>
<keyword evidence="7" id="KW-0449">Lipoprotein</keyword>
<gene>
    <name evidence="10" type="ORF">DFO73_10517</name>
</gene>
<feature type="domain" description="Spore germination protein N-terminal" evidence="9">
    <location>
        <begin position="22"/>
        <end position="196"/>
    </location>
</feature>
<keyword evidence="4" id="KW-0732">Signal</keyword>
<dbReference type="PANTHER" id="PTHR35789">
    <property type="entry name" value="SPORE GERMINATION PROTEIN B3"/>
    <property type="match status" value="1"/>
</dbReference>
<dbReference type="EMBL" id="QGTW01000005">
    <property type="protein sequence ID" value="PWW28782.1"/>
    <property type="molecule type" value="Genomic_DNA"/>
</dbReference>
<keyword evidence="5" id="KW-0472">Membrane</keyword>
<name>A0A2V2ZYL4_9BACI</name>
<proteinExistence type="inferred from homology"/>
<dbReference type="Pfam" id="PF05504">
    <property type="entry name" value="Spore_GerAC"/>
    <property type="match status" value="1"/>
</dbReference>
<comment type="similarity">
    <text evidence="2">Belongs to the GerABKC lipoprotein family.</text>
</comment>
<evidence type="ECO:0000256" key="2">
    <source>
        <dbReference type="ARBA" id="ARBA00007886"/>
    </source>
</evidence>
<evidence type="ECO:0000313" key="10">
    <source>
        <dbReference type="EMBL" id="PWW28782.1"/>
    </source>
</evidence>
<evidence type="ECO:0000256" key="6">
    <source>
        <dbReference type="ARBA" id="ARBA00023139"/>
    </source>
</evidence>
<evidence type="ECO:0000256" key="5">
    <source>
        <dbReference type="ARBA" id="ARBA00023136"/>
    </source>
</evidence>
<dbReference type="Proteomes" id="UP000247150">
    <property type="component" value="Unassembled WGS sequence"/>
</dbReference>
<dbReference type="Pfam" id="PF25198">
    <property type="entry name" value="Spore_GerAC_N"/>
    <property type="match status" value="1"/>
</dbReference>
<evidence type="ECO:0000259" key="9">
    <source>
        <dbReference type="Pfam" id="PF25198"/>
    </source>
</evidence>
<evidence type="ECO:0000256" key="4">
    <source>
        <dbReference type="ARBA" id="ARBA00022729"/>
    </source>
</evidence>
<reference evidence="10 11" key="1">
    <citation type="submission" date="2018-05" db="EMBL/GenBank/DDBJ databases">
        <title>Freshwater and sediment microbial communities from various areas in North America, analyzing microbe dynamics in response to fracking.</title>
        <authorList>
            <person name="Lamendella R."/>
        </authorList>
    </citation>
    <scope>NUCLEOTIDE SEQUENCE [LARGE SCALE GENOMIC DNA]</scope>
    <source>
        <strain evidence="10 11">15_TX</strain>
    </source>
</reference>
<sequence>MRQYAIIAILFPVIVLLTGCWDQRELGEITVVTGMAVDKGEDDKYVLTVEGINATELNKQTASGFAPSIVYSAEGNSLAELTYRVNEGISRHLIYSHMRTLIIGEELAKEGIIDFIDFLERNREIRDDFNILVARGLRGSDILRVTYQFQKSSSLKLHTQLETMMKDWGGDPGVRMNDVIRAWTSPGRQPVMAAVTIMGDPSEGLSSENMKKVTPDALVIIDSLAIFKGDQLVGYLSLENSRNYLWIQDKLIKTSLTVKCDEDRFMGLRIYNTKTWNEGKIQGGKPVINIHIRAEAFVDGTHCNNEFEKANTYLQNEESAEKHLKDTISNTIKNVQEEFEADIFGFGEVVQRQDYKNFKKIQDKWDQNFAEADVKIDTTIVIRRTGIRTKSFLTEVKEQ</sequence>
<keyword evidence="3" id="KW-0309">Germination</keyword>
<dbReference type="Gene3D" id="3.30.300.210">
    <property type="entry name" value="Nutrient germinant receptor protein C, domain 3"/>
    <property type="match status" value="1"/>
</dbReference>
<dbReference type="GO" id="GO:0009847">
    <property type="term" value="P:spore germination"/>
    <property type="evidence" value="ECO:0007669"/>
    <property type="project" value="InterPro"/>
</dbReference>
<dbReference type="AlphaFoldDB" id="A0A2V2ZYL4"/>
<dbReference type="RefSeq" id="WP_110064830.1">
    <property type="nucleotide sequence ID" value="NZ_QGTW01000005.1"/>
</dbReference>
<dbReference type="OrthoDB" id="9816067at2"/>
<protein>
    <submittedName>
        <fullName evidence="10">Spore germination protein KC</fullName>
    </submittedName>
</protein>
<dbReference type="PROSITE" id="PS51257">
    <property type="entry name" value="PROKAR_LIPOPROTEIN"/>
    <property type="match status" value="1"/>
</dbReference>
<dbReference type="NCBIfam" id="TIGR02887">
    <property type="entry name" value="spore_ger_x_C"/>
    <property type="match status" value="1"/>
</dbReference>
<evidence type="ECO:0000256" key="7">
    <source>
        <dbReference type="ARBA" id="ARBA00023288"/>
    </source>
</evidence>
<dbReference type="InterPro" id="IPR038501">
    <property type="entry name" value="Spore_GerAC_C_sf"/>
</dbReference>
<evidence type="ECO:0000256" key="3">
    <source>
        <dbReference type="ARBA" id="ARBA00022544"/>
    </source>
</evidence>
<dbReference type="InterPro" id="IPR046953">
    <property type="entry name" value="Spore_GerAC-like_C"/>
</dbReference>
<comment type="caution">
    <text evidence="10">The sequence shown here is derived from an EMBL/GenBank/DDBJ whole genome shotgun (WGS) entry which is preliminary data.</text>
</comment>
<comment type="subcellular location">
    <subcellularLocation>
        <location evidence="1">Membrane</location>
        <topology evidence="1">Lipid-anchor</topology>
    </subcellularLocation>
</comment>
<evidence type="ECO:0000256" key="1">
    <source>
        <dbReference type="ARBA" id="ARBA00004635"/>
    </source>
</evidence>
<evidence type="ECO:0000259" key="8">
    <source>
        <dbReference type="Pfam" id="PF05504"/>
    </source>
</evidence>
<keyword evidence="6" id="KW-0564">Palmitate</keyword>
<dbReference type="InterPro" id="IPR008844">
    <property type="entry name" value="Spore_GerAC-like"/>
</dbReference>
<feature type="domain" description="Spore germination GerAC-like C-terminal" evidence="8">
    <location>
        <begin position="224"/>
        <end position="386"/>
    </location>
</feature>
<dbReference type="PANTHER" id="PTHR35789:SF1">
    <property type="entry name" value="SPORE GERMINATION PROTEIN B3"/>
    <property type="match status" value="1"/>
</dbReference>